<name>A0AAW3MW93_9BURK</name>
<dbReference type="Proteomes" id="UP000056453">
    <property type="component" value="Unassembled WGS sequence"/>
</dbReference>
<evidence type="ECO:0000313" key="2">
    <source>
        <dbReference type="EMBL" id="KVP92687.1"/>
    </source>
</evidence>
<sequence>MTAPRHSRLVAFAFALLPMLVQASDPDSEADAAALALADVAENASAETAKPWKLDVQDAIRVSRNRDGGDAGRNQLSIEFEYGKWLTPSFAAHFSMRFDRFDPIWTSRASARSIALVKEAYASWRASPTFVVDAGRVNERLGAAIGYNPTDFFRKGAVSLDVPPDPDSRHTNRLGTVGLRAQQVWEGGVLTVLVSPRLDSRRVPGDPAAAADLQRTNGIDRWMVVASQRLAAAIQPQWVLYGESGQSPQVGQNLSVLLGNSVVAYLEWTGGYRPSLISSAKGDREDRAFRTSSSIGATWTLPINLSLTAEFQSNSGGADASQWRSLQGAAPYVLGRAVRMSVETQELQTRHGMFLMATWRNVGIRRLDLTGFVQTDAGGGRQVWLELRRRFDRFDVALQWQRQTGPPWSRYGAMPESASIQLVGIFYR</sequence>
<reference evidence="2 3" key="1">
    <citation type="submission" date="2015-11" db="EMBL/GenBank/DDBJ databases">
        <title>Expanding the genomic diversity of Burkholderia species for the development of highly accurate diagnostics.</title>
        <authorList>
            <person name="Sahl J."/>
            <person name="Keim P."/>
            <person name="Wagner D."/>
        </authorList>
    </citation>
    <scope>NUCLEOTIDE SEQUENCE [LARGE SCALE GENOMIC DNA]</scope>
    <source>
        <strain evidence="2 3">MSMB1808WGS</strain>
    </source>
</reference>
<comment type="caution">
    <text evidence="2">The sequence shown here is derived from an EMBL/GenBank/DDBJ whole genome shotgun (WGS) entry which is preliminary data.</text>
</comment>
<protein>
    <recommendedName>
        <fullName evidence="4">Alginate export domain-containing protein</fullName>
    </recommendedName>
</protein>
<feature type="chain" id="PRO_5044025529" description="Alginate export domain-containing protein" evidence="1">
    <location>
        <begin position="24"/>
        <end position="428"/>
    </location>
</feature>
<organism evidence="2 3">
    <name type="scientific">Burkholderia ubonensis</name>
    <dbReference type="NCBI Taxonomy" id="101571"/>
    <lineage>
        <taxon>Bacteria</taxon>
        <taxon>Pseudomonadati</taxon>
        <taxon>Pseudomonadota</taxon>
        <taxon>Betaproteobacteria</taxon>
        <taxon>Burkholderiales</taxon>
        <taxon>Burkholderiaceae</taxon>
        <taxon>Burkholderia</taxon>
        <taxon>Burkholderia cepacia complex</taxon>
    </lineage>
</organism>
<evidence type="ECO:0000313" key="3">
    <source>
        <dbReference type="Proteomes" id="UP000056453"/>
    </source>
</evidence>
<keyword evidence="3" id="KW-1185">Reference proteome</keyword>
<dbReference type="AlphaFoldDB" id="A0AAW3MW93"/>
<dbReference type="RefSeq" id="WP_059955493.1">
    <property type="nucleotide sequence ID" value="NZ_LPAK01000035.1"/>
</dbReference>
<dbReference type="EMBL" id="LPBJ01000081">
    <property type="protein sequence ID" value="KVP92687.1"/>
    <property type="molecule type" value="Genomic_DNA"/>
</dbReference>
<accession>A0AAW3MW93</accession>
<keyword evidence="1" id="KW-0732">Signal</keyword>
<evidence type="ECO:0008006" key="4">
    <source>
        <dbReference type="Google" id="ProtNLM"/>
    </source>
</evidence>
<proteinExistence type="predicted"/>
<feature type="signal peptide" evidence="1">
    <location>
        <begin position="1"/>
        <end position="23"/>
    </location>
</feature>
<gene>
    <name evidence="2" type="ORF">WJ96_15885</name>
</gene>
<evidence type="ECO:0000256" key="1">
    <source>
        <dbReference type="SAM" id="SignalP"/>
    </source>
</evidence>